<dbReference type="STRING" id="2025994.A0A2T2ZZH3"/>
<evidence type="ECO:0000256" key="2">
    <source>
        <dbReference type="ARBA" id="ARBA00008017"/>
    </source>
</evidence>
<feature type="compositionally biased region" description="Basic residues" evidence="12">
    <location>
        <begin position="65"/>
        <end position="75"/>
    </location>
</feature>
<dbReference type="InterPro" id="IPR006685">
    <property type="entry name" value="MscS_channel_2nd"/>
</dbReference>
<dbReference type="InterPro" id="IPR002048">
    <property type="entry name" value="EF_hand_dom"/>
</dbReference>
<keyword evidence="5 13" id="KW-0812">Transmembrane</keyword>
<evidence type="ECO:0000256" key="12">
    <source>
        <dbReference type="SAM" id="MobiDB-lite"/>
    </source>
</evidence>
<keyword evidence="3" id="KW-0406">Ion transport</keyword>
<dbReference type="Gene3D" id="2.30.30.60">
    <property type="match status" value="1"/>
</dbReference>
<dbReference type="InterPro" id="IPR010920">
    <property type="entry name" value="LSM_dom_sf"/>
</dbReference>
<evidence type="ECO:0000313" key="15">
    <source>
        <dbReference type="EMBL" id="PSR80125.1"/>
    </source>
</evidence>
<dbReference type="SUPFAM" id="SSF50182">
    <property type="entry name" value="Sm-like ribonucleoproteins"/>
    <property type="match status" value="1"/>
</dbReference>
<dbReference type="Gene3D" id="1.10.238.10">
    <property type="entry name" value="EF-hand"/>
    <property type="match status" value="1"/>
</dbReference>
<sequence length="884" mass="97807">MTSPTQVDSGDEADRSLWNITSHDQHHGLAPSESQDNANRLMDDLELLQAERVASNQEKQEATRHRSRSANRRHHPEAQPDDAFDTLTREPQMPQVKPAKKPTLVGKLFKEIKRFPRVIRYFVYAIPPAALLLTPILLDIYALPGDNPVGGQGGLQLLWFGIWLEIVWCSLWASRILAATMPGIFGGVAKIIGSSNHHKWGDIGRQMELPTAAFLWMLGQIASFRTIADNHRSPAPGDGGPVYITWIDVVWKVIIALFVLATSNFAEKILIQWIATTFHVRTYAARIEQNRLNTDNLINLYEYSKLKLLHEDADLVDANGGLSGTKTPLRLVQQNAKLALNNIGKAAGRMAGDLTGRKVMARGHPRKVVLELLRNTHGSHILARRIYRTLVRNGADTITPDDLKEAFKSPEDADACFGMFDQDMNGDISMEELELVCNEVHLEKKAIAASLKDLDSVIKKLDQVFLFIIFIIAAIVFVSIISGSAASALGTSGTTILGLSWMLQATAQEFLQSIIFVFVKHPFDVGDRVTVYGNTGSLGTGDDYYVQEISLLYTEFKKMEGHIVQAPNSLLNTLFILNQRRSSGLADPIELKLRFGTSAALVEELKARMVDFVVEHKRDYQPQIISEVRTIDEVYSVTLNVIFFHKSNYQNELVRLQRHNKFATELMAQMKDLGIEGPRRAQPGGDKDYPFYYVPVQPPQAQPGAAAAAADNDTDPDNHLASEPFRTGRSTVVGSPVLGPRSESLVRDNASFRDGMSQASADWHDARSGHGPSTHQFNSAPYRRRRADSRARMYDHMPDFGDVFEGRKDPATANLARLQVLREEAAAARASSVDVAGSSARPLGRTATMDSTATSTGTRKRGLFGRPRSSTRDGRPSDAGASIV</sequence>
<evidence type="ECO:0000256" key="3">
    <source>
        <dbReference type="ARBA" id="ARBA00022568"/>
    </source>
</evidence>
<dbReference type="SUPFAM" id="SSF47473">
    <property type="entry name" value="EF-hand"/>
    <property type="match status" value="1"/>
</dbReference>
<evidence type="ECO:0000256" key="7">
    <source>
        <dbReference type="ARBA" id="ARBA00022967"/>
    </source>
</evidence>
<keyword evidence="10" id="KW-0407">Ion channel</keyword>
<evidence type="ECO:0000256" key="1">
    <source>
        <dbReference type="ARBA" id="ARBA00004370"/>
    </source>
</evidence>
<comment type="similarity">
    <text evidence="2">Belongs to the MscS (TC 1.A.23) family.</text>
</comment>
<evidence type="ECO:0000256" key="5">
    <source>
        <dbReference type="ARBA" id="ARBA00022692"/>
    </source>
</evidence>
<dbReference type="InterPro" id="IPR018247">
    <property type="entry name" value="EF_Hand_1_Ca_BS"/>
</dbReference>
<evidence type="ECO:0000313" key="16">
    <source>
        <dbReference type="Proteomes" id="UP000241462"/>
    </source>
</evidence>
<dbReference type="FunFam" id="1.10.238.10:FF:000345">
    <property type="entry name" value="Mechanosensitive ion channel protein"/>
    <property type="match status" value="1"/>
</dbReference>
<dbReference type="PROSITE" id="PS00018">
    <property type="entry name" value="EF_HAND_1"/>
    <property type="match status" value="1"/>
</dbReference>
<gene>
    <name evidence="15" type="ORF">BD289DRAFT_441376</name>
</gene>
<dbReference type="GO" id="GO:0016020">
    <property type="term" value="C:membrane"/>
    <property type="evidence" value="ECO:0007669"/>
    <property type="project" value="UniProtKB-SubCell"/>
</dbReference>
<dbReference type="Pfam" id="PF25886">
    <property type="entry name" value="Msy1"/>
    <property type="match status" value="1"/>
</dbReference>
<dbReference type="InterPro" id="IPR058650">
    <property type="entry name" value="Msy1/2-like"/>
</dbReference>
<name>A0A2T2ZZH3_9PEZI</name>
<protein>
    <submittedName>
        <fullName evidence="15">Mechanosensitive ion channel-domain-containing protein</fullName>
    </submittedName>
</protein>
<dbReference type="GO" id="GO:0006874">
    <property type="term" value="P:intracellular calcium ion homeostasis"/>
    <property type="evidence" value="ECO:0007669"/>
    <property type="project" value="TreeGrafter"/>
</dbReference>
<evidence type="ECO:0000256" key="9">
    <source>
        <dbReference type="ARBA" id="ARBA00023136"/>
    </source>
</evidence>
<feature type="transmembrane region" description="Helical" evidence="13">
    <location>
        <begin position="121"/>
        <end position="142"/>
    </location>
</feature>
<feature type="transmembrane region" description="Helical" evidence="13">
    <location>
        <begin position="464"/>
        <end position="489"/>
    </location>
</feature>
<feature type="region of interest" description="Disordered" evidence="12">
    <location>
        <begin position="700"/>
        <end position="783"/>
    </location>
</feature>
<feature type="compositionally biased region" description="Polar residues" evidence="12">
    <location>
        <begin position="848"/>
        <end position="857"/>
    </location>
</feature>
<dbReference type="EMBL" id="KZ678542">
    <property type="protein sequence ID" value="PSR80125.1"/>
    <property type="molecule type" value="Genomic_DNA"/>
</dbReference>
<comment type="subcellular location">
    <subcellularLocation>
        <location evidence="1">Membrane</location>
    </subcellularLocation>
</comment>
<keyword evidence="3" id="KW-0813">Transport</keyword>
<accession>A0A2T2ZZH3</accession>
<dbReference type="Pfam" id="PF00924">
    <property type="entry name" value="MS_channel_2nd"/>
    <property type="match status" value="1"/>
</dbReference>
<dbReference type="Proteomes" id="UP000241462">
    <property type="component" value="Unassembled WGS sequence"/>
</dbReference>
<keyword evidence="8 13" id="KW-1133">Transmembrane helix</keyword>
<evidence type="ECO:0000256" key="8">
    <source>
        <dbReference type="ARBA" id="ARBA00022989"/>
    </source>
</evidence>
<keyword evidence="7" id="KW-1278">Translocase</keyword>
<evidence type="ECO:0000256" key="11">
    <source>
        <dbReference type="ARBA" id="ARBA00036634"/>
    </source>
</evidence>
<organism evidence="15 16">
    <name type="scientific">Coniella lustricola</name>
    <dbReference type="NCBI Taxonomy" id="2025994"/>
    <lineage>
        <taxon>Eukaryota</taxon>
        <taxon>Fungi</taxon>
        <taxon>Dikarya</taxon>
        <taxon>Ascomycota</taxon>
        <taxon>Pezizomycotina</taxon>
        <taxon>Sordariomycetes</taxon>
        <taxon>Sordariomycetidae</taxon>
        <taxon>Diaporthales</taxon>
        <taxon>Schizoparmaceae</taxon>
        <taxon>Coniella</taxon>
    </lineage>
</organism>
<dbReference type="OrthoDB" id="544685at2759"/>
<dbReference type="PANTHER" id="PTHR31323">
    <property type="entry name" value="MECHANOSENSITIVE ION CHANNEL PROTEIN MSY2"/>
    <property type="match status" value="1"/>
</dbReference>
<evidence type="ECO:0000256" key="4">
    <source>
        <dbReference type="ARBA" id="ARBA00022673"/>
    </source>
</evidence>
<keyword evidence="16" id="KW-1185">Reference proteome</keyword>
<dbReference type="GO" id="GO:0005509">
    <property type="term" value="F:calcium ion binding"/>
    <property type="evidence" value="ECO:0007669"/>
    <property type="project" value="InterPro"/>
</dbReference>
<feature type="transmembrane region" description="Helical" evidence="13">
    <location>
        <begin position="209"/>
        <end position="228"/>
    </location>
</feature>
<evidence type="ECO:0000256" key="13">
    <source>
        <dbReference type="SAM" id="Phobius"/>
    </source>
</evidence>
<dbReference type="AlphaFoldDB" id="A0A2T2ZZH3"/>
<keyword evidence="9 13" id="KW-0472">Membrane</keyword>
<feature type="region of interest" description="Disordered" evidence="12">
    <location>
        <begin position="834"/>
        <end position="884"/>
    </location>
</feature>
<reference evidence="15 16" key="1">
    <citation type="journal article" date="2018" name="Mycol. Prog.">
        <title>Coniella lustricola, a new species from submerged detritus.</title>
        <authorList>
            <person name="Raudabaugh D.B."/>
            <person name="Iturriaga T."/>
            <person name="Carver A."/>
            <person name="Mondo S."/>
            <person name="Pangilinan J."/>
            <person name="Lipzen A."/>
            <person name="He G."/>
            <person name="Amirebrahimi M."/>
            <person name="Grigoriev I.V."/>
            <person name="Miller A.N."/>
        </authorList>
    </citation>
    <scope>NUCLEOTIDE SEQUENCE [LARGE SCALE GENOMIC DNA]</scope>
    <source>
        <strain evidence="15 16">B22-T-1</strain>
    </source>
</reference>
<feature type="transmembrane region" description="Helical" evidence="13">
    <location>
        <begin position="240"/>
        <end position="261"/>
    </location>
</feature>
<keyword evidence="6" id="KW-0106">Calcium</keyword>
<feature type="region of interest" description="Disordered" evidence="12">
    <location>
        <begin position="1"/>
        <end position="99"/>
    </location>
</feature>
<dbReference type="InParanoid" id="A0A2T2ZZH3"/>
<evidence type="ECO:0000256" key="10">
    <source>
        <dbReference type="ARBA" id="ARBA00023303"/>
    </source>
</evidence>
<evidence type="ECO:0000256" key="6">
    <source>
        <dbReference type="ARBA" id="ARBA00022837"/>
    </source>
</evidence>
<dbReference type="GO" id="GO:0005262">
    <property type="term" value="F:calcium channel activity"/>
    <property type="evidence" value="ECO:0007669"/>
    <property type="project" value="UniProtKB-KW"/>
</dbReference>
<dbReference type="PROSITE" id="PS50222">
    <property type="entry name" value="EF_HAND_2"/>
    <property type="match status" value="1"/>
</dbReference>
<dbReference type="InterPro" id="IPR023408">
    <property type="entry name" value="MscS_beta-dom_sf"/>
</dbReference>
<dbReference type="InterPro" id="IPR011992">
    <property type="entry name" value="EF-hand-dom_pair"/>
</dbReference>
<keyword evidence="3" id="KW-0109">Calcium transport</keyword>
<proteinExistence type="inferred from homology"/>
<keyword evidence="4" id="KW-0107">Calcium channel</keyword>
<comment type="catalytic activity">
    <reaction evidence="11">
        <text>Ca(2+)(in) = Ca(2+)(out)</text>
        <dbReference type="Rhea" id="RHEA:29671"/>
        <dbReference type="ChEBI" id="CHEBI:29108"/>
    </reaction>
</comment>
<feature type="domain" description="EF-hand" evidence="14">
    <location>
        <begin position="408"/>
        <end position="443"/>
    </location>
</feature>
<dbReference type="PANTHER" id="PTHR31323:SF15">
    <property type="entry name" value="MECHANOSENSITIVE ION CHANNEL PROTEIN MSY1"/>
    <property type="match status" value="1"/>
</dbReference>
<evidence type="ECO:0000259" key="14">
    <source>
        <dbReference type="PROSITE" id="PS50222"/>
    </source>
</evidence>